<feature type="domain" description="GFO/IDH/MocA-like oxidoreductase" evidence="4">
    <location>
        <begin position="132"/>
        <end position="247"/>
    </location>
</feature>
<dbReference type="Gene3D" id="3.40.50.720">
    <property type="entry name" value="NAD(P)-binding Rossmann-like Domain"/>
    <property type="match status" value="1"/>
</dbReference>
<feature type="domain" description="Gfo/Idh/MocA-like oxidoreductase N-terminal" evidence="3">
    <location>
        <begin position="5"/>
        <end position="121"/>
    </location>
</feature>
<gene>
    <name evidence="5" type="ORF">SAMN04487892_1273</name>
</gene>
<dbReference type="PANTHER" id="PTHR22604:SF105">
    <property type="entry name" value="TRANS-1,2-DIHYDROBENZENE-1,2-DIOL DEHYDROGENASE"/>
    <property type="match status" value="1"/>
</dbReference>
<reference evidence="6" key="1">
    <citation type="submission" date="2016-10" db="EMBL/GenBank/DDBJ databases">
        <authorList>
            <person name="Varghese N."/>
            <person name="Submissions S."/>
        </authorList>
    </citation>
    <scope>NUCLEOTIDE SEQUENCE [LARGE SCALE GENOMIC DNA]</scope>
    <source>
        <strain evidence="6">DSM 25030</strain>
    </source>
</reference>
<protein>
    <submittedName>
        <fullName evidence="5">Predicted dehydrogenase</fullName>
    </submittedName>
</protein>
<dbReference type="InterPro" id="IPR036291">
    <property type="entry name" value="NAD(P)-bd_dom_sf"/>
</dbReference>
<evidence type="ECO:0000313" key="6">
    <source>
        <dbReference type="Proteomes" id="UP000199592"/>
    </source>
</evidence>
<dbReference type="SUPFAM" id="SSF51735">
    <property type="entry name" value="NAD(P)-binding Rossmann-fold domains"/>
    <property type="match status" value="1"/>
</dbReference>
<dbReference type="RefSeq" id="WP_090297019.1">
    <property type="nucleotide sequence ID" value="NZ_FNKI01000002.1"/>
</dbReference>
<evidence type="ECO:0000259" key="4">
    <source>
        <dbReference type="Pfam" id="PF22725"/>
    </source>
</evidence>
<keyword evidence="2" id="KW-0560">Oxidoreductase</keyword>
<sequence length="327" mass="36764">MESKIKWGILGPGKIARKFASDLQLVEDAEISAVASRNLNRAKQFSDEFNVEHVFGSYEELFESKTVDVVYVATPHNYHKDLTIQALKHGIGVICEKPLGVGSSEVKQMVAASKENNAFLMEALWSRFNPSIQKIKQLVDDGAIGDLAYLHADFAFYALDRDLDSRLLNPDLASGSILDIGIYPIFLSYLLFGMPNEIMAKSKFHENGTELQTSMIFDYENAQAVLFSGLMGDSKMEAELSGSKGEIFINPRWHETDGFTLVKDKEEKVFDLPLKGIGYYYEILEVHQCLRNNQIESNLWSHQNSLDLAELLDNVRGKCGVTFPFET</sequence>
<dbReference type="SUPFAM" id="SSF55347">
    <property type="entry name" value="Glyceraldehyde-3-phosphate dehydrogenase-like, C-terminal domain"/>
    <property type="match status" value="1"/>
</dbReference>
<evidence type="ECO:0000256" key="2">
    <source>
        <dbReference type="ARBA" id="ARBA00023002"/>
    </source>
</evidence>
<dbReference type="Proteomes" id="UP000199592">
    <property type="component" value="Unassembled WGS sequence"/>
</dbReference>
<dbReference type="Pfam" id="PF22725">
    <property type="entry name" value="GFO_IDH_MocA_C3"/>
    <property type="match status" value="1"/>
</dbReference>
<dbReference type="GO" id="GO:0016491">
    <property type="term" value="F:oxidoreductase activity"/>
    <property type="evidence" value="ECO:0007669"/>
    <property type="project" value="UniProtKB-KW"/>
</dbReference>
<dbReference type="OrthoDB" id="9815825at2"/>
<accession>A0A1H2SUI5</accession>
<dbReference type="Gene3D" id="3.30.360.10">
    <property type="entry name" value="Dihydrodipicolinate Reductase, domain 2"/>
    <property type="match status" value="1"/>
</dbReference>
<evidence type="ECO:0000259" key="3">
    <source>
        <dbReference type="Pfam" id="PF01408"/>
    </source>
</evidence>
<dbReference type="InterPro" id="IPR050984">
    <property type="entry name" value="Gfo/Idh/MocA_domain"/>
</dbReference>
<dbReference type="PANTHER" id="PTHR22604">
    <property type="entry name" value="OXIDOREDUCTASES"/>
    <property type="match status" value="1"/>
</dbReference>
<dbReference type="Pfam" id="PF01408">
    <property type="entry name" value="GFO_IDH_MocA"/>
    <property type="match status" value="1"/>
</dbReference>
<dbReference type="InterPro" id="IPR000683">
    <property type="entry name" value="Gfo/Idh/MocA-like_OxRdtase_N"/>
</dbReference>
<dbReference type="AlphaFoldDB" id="A0A1H2SUI5"/>
<evidence type="ECO:0000256" key="1">
    <source>
        <dbReference type="ARBA" id="ARBA00010928"/>
    </source>
</evidence>
<dbReference type="EMBL" id="FNMY01000001">
    <property type="protein sequence ID" value="SDW35238.1"/>
    <property type="molecule type" value="Genomic_DNA"/>
</dbReference>
<comment type="similarity">
    <text evidence="1">Belongs to the Gfo/Idh/MocA family.</text>
</comment>
<dbReference type="STRING" id="1073328.SAMN05216294_2632"/>
<keyword evidence="6" id="KW-1185">Reference proteome</keyword>
<dbReference type="InterPro" id="IPR055170">
    <property type="entry name" value="GFO_IDH_MocA-like_dom"/>
</dbReference>
<organism evidence="5 6">
    <name type="scientific">Flagellimonas zhangzhouensis</name>
    <dbReference type="NCBI Taxonomy" id="1073328"/>
    <lineage>
        <taxon>Bacteria</taxon>
        <taxon>Pseudomonadati</taxon>
        <taxon>Bacteroidota</taxon>
        <taxon>Flavobacteriia</taxon>
        <taxon>Flavobacteriales</taxon>
        <taxon>Flavobacteriaceae</taxon>
        <taxon>Flagellimonas</taxon>
    </lineage>
</organism>
<evidence type="ECO:0000313" key="5">
    <source>
        <dbReference type="EMBL" id="SDW35238.1"/>
    </source>
</evidence>
<dbReference type="GO" id="GO:0000166">
    <property type="term" value="F:nucleotide binding"/>
    <property type="evidence" value="ECO:0007669"/>
    <property type="project" value="InterPro"/>
</dbReference>
<proteinExistence type="inferred from homology"/>
<name>A0A1H2SUI5_9FLAO</name>